<dbReference type="STRING" id="500610.SAMN02799615_00820"/>
<organism evidence="5 6">
    <name type="scientific">Dyella marensis</name>
    <dbReference type="NCBI Taxonomy" id="500610"/>
    <lineage>
        <taxon>Bacteria</taxon>
        <taxon>Pseudomonadati</taxon>
        <taxon>Pseudomonadota</taxon>
        <taxon>Gammaproteobacteria</taxon>
        <taxon>Lysobacterales</taxon>
        <taxon>Rhodanobacteraceae</taxon>
        <taxon>Dyella</taxon>
    </lineage>
</organism>
<dbReference type="PROSITE" id="PS01124">
    <property type="entry name" value="HTH_ARAC_FAMILY_2"/>
    <property type="match status" value="1"/>
</dbReference>
<evidence type="ECO:0000313" key="6">
    <source>
        <dbReference type="Proteomes" id="UP000199477"/>
    </source>
</evidence>
<dbReference type="EMBL" id="FONH01000002">
    <property type="protein sequence ID" value="SFE35397.1"/>
    <property type="molecule type" value="Genomic_DNA"/>
</dbReference>
<evidence type="ECO:0000256" key="3">
    <source>
        <dbReference type="ARBA" id="ARBA00023163"/>
    </source>
</evidence>
<dbReference type="PROSITE" id="PS00041">
    <property type="entry name" value="HTH_ARAC_FAMILY_1"/>
    <property type="match status" value="1"/>
</dbReference>
<dbReference type="RefSeq" id="WP_051549020.1">
    <property type="nucleotide sequence ID" value="NZ_FONH01000002.1"/>
</dbReference>
<keyword evidence="2 5" id="KW-0238">DNA-binding</keyword>
<dbReference type="Proteomes" id="UP000199477">
    <property type="component" value="Unassembled WGS sequence"/>
</dbReference>
<dbReference type="GO" id="GO:0000976">
    <property type="term" value="F:transcription cis-regulatory region binding"/>
    <property type="evidence" value="ECO:0007669"/>
    <property type="project" value="TreeGrafter"/>
</dbReference>
<dbReference type="Pfam" id="PF12833">
    <property type="entry name" value="HTH_18"/>
    <property type="match status" value="1"/>
</dbReference>
<evidence type="ECO:0000259" key="4">
    <source>
        <dbReference type="PROSITE" id="PS01124"/>
    </source>
</evidence>
<sequence length="260" mass="28391">MTRLARLDIYTRLRQRIASAPFAELTVVRIGSGSKRIDDGADSVEVATGQYLAVASGQLLNIENIPAPAGVYAASCLSILSDLPYPRADLPPRRWARLSPNTALDQAFAHAEQGLREALTPALLRYRVGELLEALAFSGFMPVPREDEPTAERLRMLLATAPGDDWRAEDVAARLAMSAATLRRRLAAEHSGFRAVLEEVRLSHALALVQGSAQPLKWVALECGYQSASRFAERFRERFGCLPSELRGEENPAARDGLAA</sequence>
<dbReference type="InterPro" id="IPR018060">
    <property type="entry name" value="HTH_AraC"/>
</dbReference>
<dbReference type="Gene3D" id="1.10.10.60">
    <property type="entry name" value="Homeodomain-like"/>
    <property type="match status" value="1"/>
</dbReference>
<dbReference type="InterPro" id="IPR018062">
    <property type="entry name" value="HTH_AraC-typ_CS"/>
</dbReference>
<dbReference type="SUPFAM" id="SSF46689">
    <property type="entry name" value="Homeodomain-like"/>
    <property type="match status" value="1"/>
</dbReference>
<dbReference type="PANTHER" id="PTHR47894">
    <property type="entry name" value="HTH-TYPE TRANSCRIPTIONAL REGULATOR GADX"/>
    <property type="match status" value="1"/>
</dbReference>
<dbReference type="GO" id="GO:0005829">
    <property type="term" value="C:cytosol"/>
    <property type="evidence" value="ECO:0007669"/>
    <property type="project" value="TreeGrafter"/>
</dbReference>
<name>A0A1I1ZV03_9GAMM</name>
<gene>
    <name evidence="5" type="ORF">SAMN02799615_00820</name>
</gene>
<dbReference type="GO" id="GO:0003700">
    <property type="term" value="F:DNA-binding transcription factor activity"/>
    <property type="evidence" value="ECO:0007669"/>
    <property type="project" value="InterPro"/>
</dbReference>
<proteinExistence type="predicted"/>
<keyword evidence="1" id="KW-0805">Transcription regulation</keyword>
<reference evidence="6" key="1">
    <citation type="submission" date="2016-10" db="EMBL/GenBank/DDBJ databases">
        <authorList>
            <person name="Varghese N."/>
            <person name="Submissions S."/>
        </authorList>
    </citation>
    <scope>NUCLEOTIDE SEQUENCE [LARGE SCALE GENOMIC DNA]</scope>
    <source>
        <strain evidence="6">UNC178MFTsu3.1</strain>
    </source>
</reference>
<evidence type="ECO:0000256" key="2">
    <source>
        <dbReference type="ARBA" id="ARBA00023125"/>
    </source>
</evidence>
<keyword evidence="6" id="KW-1185">Reference proteome</keyword>
<evidence type="ECO:0000256" key="1">
    <source>
        <dbReference type="ARBA" id="ARBA00023015"/>
    </source>
</evidence>
<dbReference type="PANTHER" id="PTHR47894:SF4">
    <property type="entry name" value="HTH-TYPE TRANSCRIPTIONAL REGULATOR GADX"/>
    <property type="match status" value="1"/>
</dbReference>
<dbReference type="AlphaFoldDB" id="A0A1I1ZV03"/>
<protein>
    <submittedName>
        <fullName evidence="5">AraC-type DNA-binding protein</fullName>
    </submittedName>
</protein>
<dbReference type="SMART" id="SM00342">
    <property type="entry name" value="HTH_ARAC"/>
    <property type="match status" value="1"/>
</dbReference>
<evidence type="ECO:0000313" key="5">
    <source>
        <dbReference type="EMBL" id="SFE35397.1"/>
    </source>
</evidence>
<feature type="domain" description="HTH araC/xylS-type" evidence="4">
    <location>
        <begin position="152"/>
        <end position="249"/>
    </location>
</feature>
<accession>A0A1I1ZV03</accession>
<keyword evidence="3" id="KW-0804">Transcription</keyword>
<dbReference type="InterPro" id="IPR009057">
    <property type="entry name" value="Homeodomain-like_sf"/>
</dbReference>